<keyword evidence="3" id="KW-1185">Reference proteome</keyword>
<accession>A0ABN6WLG4</accession>
<name>A0ABN6WLG4_9GAMM</name>
<feature type="coiled-coil region" evidence="1">
    <location>
        <begin position="122"/>
        <end position="149"/>
    </location>
</feature>
<gene>
    <name evidence="2" type="ORF">MACH16_10030</name>
</gene>
<dbReference type="EMBL" id="AP027271">
    <property type="protein sequence ID" value="BDX02255.1"/>
    <property type="molecule type" value="Genomic_DNA"/>
</dbReference>
<proteinExistence type="predicted"/>
<dbReference type="InterPro" id="IPR016875">
    <property type="entry name" value="UCP028200"/>
</dbReference>
<sequence>MYNNIDWLLYWYVDDYVDLSSDQKAALDKHIVAWQHWHRSTELEKYQTQLKSLRIKLESGPLNEKQWLSEFEQAQQHLNRFRSKVAPELAGLAELLSAEQVEALLVAWSKKRQERQSESEKRTEEERLIRREERLAEFIEDNVGRLTQQQTDIVSYYALKFITTTNGRTEYQTTLQNVVRDIFAHRDKPEFTPRLVALISDPDQYKTSQYKAESAHNARLHAQMLAELNLSFTHKQKLTLDTQLEELINLIDDLVSD</sequence>
<dbReference type="Pfam" id="PF19795">
    <property type="entry name" value="DUF6279"/>
    <property type="match status" value="1"/>
</dbReference>
<reference evidence="2 3" key="1">
    <citation type="submission" date="2023-01" db="EMBL/GenBank/DDBJ databases">
        <title>Complete genome sequence of Marinomonas pontica strain 200518_36.</title>
        <authorList>
            <person name="Ueki S."/>
            <person name="Gajardo G."/>
            <person name="Maruyama F."/>
        </authorList>
    </citation>
    <scope>NUCLEOTIDE SEQUENCE [LARGE SCALE GENOMIC DNA]</scope>
    <source>
        <strain evidence="2 3">200518_36</strain>
    </source>
</reference>
<evidence type="ECO:0000313" key="2">
    <source>
        <dbReference type="EMBL" id="BDX02255.1"/>
    </source>
</evidence>
<dbReference type="Proteomes" id="UP001307608">
    <property type="component" value="Chromosome"/>
</dbReference>
<keyword evidence="1" id="KW-0175">Coiled coil</keyword>
<organism evidence="2 3">
    <name type="scientific">Marinomonas pontica</name>
    <dbReference type="NCBI Taxonomy" id="264739"/>
    <lineage>
        <taxon>Bacteria</taxon>
        <taxon>Pseudomonadati</taxon>
        <taxon>Pseudomonadota</taxon>
        <taxon>Gammaproteobacteria</taxon>
        <taxon>Oceanospirillales</taxon>
        <taxon>Oceanospirillaceae</taxon>
        <taxon>Marinomonas</taxon>
    </lineage>
</organism>
<protein>
    <submittedName>
        <fullName evidence="2">Uncharacterized protein</fullName>
    </submittedName>
</protein>
<dbReference type="PIRSF" id="PIRSF028200">
    <property type="entry name" value="UCP028200"/>
    <property type="match status" value="1"/>
</dbReference>
<evidence type="ECO:0000256" key="1">
    <source>
        <dbReference type="SAM" id="Coils"/>
    </source>
</evidence>
<evidence type="ECO:0000313" key="3">
    <source>
        <dbReference type="Proteomes" id="UP001307608"/>
    </source>
</evidence>